<sequence length="268" mass="29756">MIKATNLTKQYDNGFVAVDSLNLQVNKGDIYGFLGPNGAGKTTTIRMLNGLIEPSDGSVTIEGKEVKYENASVSKLIGVLPESHGYYNWMTGREYLKLFAELYGVDKKRVKSRVEEVLEWVGMAGKADILIGQYSRGMKQRIGIAKTIVHEPSIIFLDEPTLGLDPQGQKDIQSIITRLNQEQNVTVFITSHLLKEISEICNRIAIVKQGKLLEEGYLDELIKGYRLVLKNENPTLEDIFFSLTTDEVGGVSDVQSNKKGNKGTCIIP</sequence>
<keyword evidence="3" id="KW-0547">Nucleotide-binding</keyword>
<dbReference type="PANTHER" id="PTHR43335:SF4">
    <property type="entry name" value="ABC TRANSPORTER, ATP-BINDING PROTEIN"/>
    <property type="match status" value="1"/>
</dbReference>
<dbReference type="STRING" id="241244.ATY39_13500"/>
<dbReference type="Gene3D" id="3.40.50.300">
    <property type="entry name" value="P-loop containing nucleotide triphosphate hydrolases"/>
    <property type="match status" value="1"/>
</dbReference>
<evidence type="ECO:0000313" key="6">
    <source>
        <dbReference type="EMBL" id="AMX00335.1"/>
    </source>
</evidence>
<evidence type="ECO:0000256" key="2">
    <source>
        <dbReference type="ARBA" id="ARBA00022448"/>
    </source>
</evidence>
<accession>A0A143HF34</accession>
<evidence type="ECO:0000256" key="4">
    <source>
        <dbReference type="ARBA" id="ARBA00022840"/>
    </source>
</evidence>
<dbReference type="RefSeq" id="WP_066790610.1">
    <property type="nucleotide sequence ID" value="NZ_CP014806.1"/>
</dbReference>
<evidence type="ECO:0000259" key="5">
    <source>
        <dbReference type="PROSITE" id="PS50893"/>
    </source>
</evidence>
<reference evidence="7" key="2">
    <citation type="submission" date="2016-03" db="EMBL/GenBank/DDBJ databases">
        <authorList>
            <person name="Ploux O."/>
        </authorList>
    </citation>
    <scope>NUCLEOTIDE SEQUENCE [LARGE SCALE GENOMIC DNA]</scope>
    <source>
        <strain evidence="7">PP9</strain>
    </source>
</reference>
<proteinExistence type="inferred from homology"/>
<comment type="similarity">
    <text evidence="1">Belongs to the ABC transporter superfamily.</text>
</comment>
<dbReference type="InterPro" id="IPR027417">
    <property type="entry name" value="P-loop_NTPase"/>
</dbReference>
<dbReference type="PANTHER" id="PTHR43335">
    <property type="entry name" value="ABC TRANSPORTER, ATP-BINDING PROTEIN"/>
    <property type="match status" value="1"/>
</dbReference>
<dbReference type="Proteomes" id="UP000076021">
    <property type="component" value="Chromosome"/>
</dbReference>
<dbReference type="Pfam" id="PF00005">
    <property type="entry name" value="ABC_tran"/>
    <property type="match status" value="1"/>
</dbReference>
<keyword evidence="4" id="KW-0067">ATP-binding</keyword>
<evidence type="ECO:0000256" key="1">
    <source>
        <dbReference type="ARBA" id="ARBA00005417"/>
    </source>
</evidence>
<dbReference type="GO" id="GO:0005524">
    <property type="term" value="F:ATP binding"/>
    <property type="evidence" value="ECO:0007669"/>
    <property type="project" value="UniProtKB-KW"/>
</dbReference>
<dbReference type="SMART" id="SM00382">
    <property type="entry name" value="AAA"/>
    <property type="match status" value="1"/>
</dbReference>
<dbReference type="PROSITE" id="PS50893">
    <property type="entry name" value="ABC_TRANSPORTER_2"/>
    <property type="match status" value="1"/>
</dbReference>
<evidence type="ECO:0000313" key="7">
    <source>
        <dbReference type="Proteomes" id="UP000076021"/>
    </source>
</evidence>
<dbReference type="KEGG" id="rst:ATY39_13500"/>
<keyword evidence="2" id="KW-0813">Transport</keyword>
<organism evidence="6 7">
    <name type="scientific">Rummeliibacillus stabekisii</name>
    <dbReference type="NCBI Taxonomy" id="241244"/>
    <lineage>
        <taxon>Bacteria</taxon>
        <taxon>Bacillati</taxon>
        <taxon>Bacillota</taxon>
        <taxon>Bacilli</taxon>
        <taxon>Bacillales</taxon>
        <taxon>Caryophanaceae</taxon>
        <taxon>Rummeliibacillus</taxon>
    </lineage>
</organism>
<dbReference type="AlphaFoldDB" id="A0A143HF34"/>
<dbReference type="OrthoDB" id="9789994at2"/>
<name>A0A143HF34_9BACL</name>
<gene>
    <name evidence="6" type="ORF">ATY39_13500</name>
</gene>
<feature type="domain" description="ABC transporter" evidence="5">
    <location>
        <begin position="2"/>
        <end position="234"/>
    </location>
</feature>
<evidence type="ECO:0000256" key="3">
    <source>
        <dbReference type="ARBA" id="ARBA00022741"/>
    </source>
</evidence>
<dbReference type="InterPro" id="IPR003439">
    <property type="entry name" value="ABC_transporter-like_ATP-bd"/>
</dbReference>
<dbReference type="SUPFAM" id="SSF52540">
    <property type="entry name" value="P-loop containing nucleoside triphosphate hydrolases"/>
    <property type="match status" value="1"/>
</dbReference>
<keyword evidence="7" id="KW-1185">Reference proteome</keyword>
<dbReference type="GO" id="GO:0016887">
    <property type="term" value="F:ATP hydrolysis activity"/>
    <property type="evidence" value="ECO:0007669"/>
    <property type="project" value="InterPro"/>
</dbReference>
<dbReference type="EMBL" id="CP014806">
    <property type="protein sequence ID" value="AMX00335.1"/>
    <property type="molecule type" value="Genomic_DNA"/>
</dbReference>
<protein>
    <recommendedName>
        <fullName evidence="5">ABC transporter domain-containing protein</fullName>
    </recommendedName>
</protein>
<reference evidence="6 7" key="1">
    <citation type="journal article" date="2016" name="Genome Announc.">
        <title>Whole-Genome Sequence of Rummeliibacillus stabekisii Strain PP9 Isolated from Antarctic Soil.</title>
        <authorList>
            <person name="da Mota F.F."/>
            <person name="Vollu R.E."/>
            <person name="Jurelevicius D."/>
            <person name="Seldin L."/>
        </authorList>
    </citation>
    <scope>NUCLEOTIDE SEQUENCE [LARGE SCALE GENOMIC DNA]</scope>
    <source>
        <strain evidence="6 7">PP9</strain>
    </source>
</reference>
<dbReference type="InterPro" id="IPR003593">
    <property type="entry name" value="AAA+_ATPase"/>
</dbReference>